<dbReference type="EMBL" id="CAMPGE010003623">
    <property type="protein sequence ID" value="CAI2362464.1"/>
    <property type="molecule type" value="Genomic_DNA"/>
</dbReference>
<dbReference type="Proteomes" id="UP001295684">
    <property type="component" value="Unassembled WGS sequence"/>
</dbReference>
<evidence type="ECO:0000256" key="1">
    <source>
        <dbReference type="SAM" id="MobiDB-lite"/>
    </source>
</evidence>
<accession>A0AAD1UBN5</accession>
<comment type="caution">
    <text evidence="2">The sequence shown here is derived from an EMBL/GenBank/DDBJ whole genome shotgun (WGS) entry which is preliminary data.</text>
</comment>
<dbReference type="AlphaFoldDB" id="A0AAD1UBN5"/>
<organism evidence="2 3">
    <name type="scientific">Euplotes crassus</name>
    <dbReference type="NCBI Taxonomy" id="5936"/>
    <lineage>
        <taxon>Eukaryota</taxon>
        <taxon>Sar</taxon>
        <taxon>Alveolata</taxon>
        <taxon>Ciliophora</taxon>
        <taxon>Intramacronucleata</taxon>
        <taxon>Spirotrichea</taxon>
        <taxon>Hypotrichia</taxon>
        <taxon>Euplotida</taxon>
        <taxon>Euplotidae</taxon>
        <taxon>Moneuplotes</taxon>
    </lineage>
</organism>
<feature type="compositionally biased region" description="Basic and acidic residues" evidence="1">
    <location>
        <begin position="500"/>
        <end position="510"/>
    </location>
</feature>
<gene>
    <name evidence="2" type="ORF">ECRASSUSDP1_LOCUS3787</name>
</gene>
<proteinExistence type="predicted"/>
<protein>
    <submittedName>
        <fullName evidence="2">Uncharacterized protein</fullName>
    </submittedName>
</protein>
<feature type="compositionally biased region" description="Basic and acidic residues" evidence="1">
    <location>
        <begin position="299"/>
        <end position="313"/>
    </location>
</feature>
<reference evidence="2" key="1">
    <citation type="submission" date="2023-07" db="EMBL/GenBank/DDBJ databases">
        <authorList>
            <consortium name="AG Swart"/>
            <person name="Singh M."/>
            <person name="Singh A."/>
            <person name="Seah K."/>
            <person name="Emmerich C."/>
        </authorList>
    </citation>
    <scope>NUCLEOTIDE SEQUENCE</scope>
    <source>
        <strain evidence="2">DP1</strain>
    </source>
</reference>
<sequence>MAHHQNSLSYSQMAKAIDGESAGPLSKTYVENRLNKISQQKYQYYQGSSSIVGAPYCPNGQKNNKFASPSFISNSIFYEPGRNLGIPKDQMYKTTTGLNHSASYDKLLLHKNEQEPSLPLGWSNRRNNLNLKNMTTLDVQIGENINKLYMKNIKHRAQSAVPARRPEINIKRSASAVPVRRSANIQRKVSNTNGIKHQAHRNSRQEEVSHNQPRNSGDKHLIQKLPPKVPINQGIHLEDSQAPKDHGQVEIYSERSAPKSSRRSSKNDNLSQNMHKMNHHVQSKRGSQNSMQSNTNSKRSFDPRRRTQRDSKKGLQQSHSAFDILRNNYDIVSHHDSDVDSKDKGQDYFEQVRSGDGWACMWVNHLKREQEQLNNRLNKYEDGHNLVMHNPEIFGHDHERLSNQRKSHLRNSNLEGGDGNEFVKYMTGDPRHKVHKLKQKKRDKLKKYLLKHPLESNAYEKSILQGNGVGLNTTPDYRYYQVVEPQKKSFKHQIQHQVRSNRERRERQKQITKQEDYMNSKVYEKKMRIIERLQNANIKRQKDNLRNDMKLLLQGHSLHRSFC</sequence>
<keyword evidence="3" id="KW-1185">Reference proteome</keyword>
<feature type="region of interest" description="Disordered" evidence="1">
    <location>
        <begin position="488"/>
        <end position="510"/>
    </location>
</feature>
<feature type="compositionally biased region" description="Polar residues" evidence="1">
    <location>
        <begin position="284"/>
        <end position="298"/>
    </location>
</feature>
<feature type="region of interest" description="Disordered" evidence="1">
    <location>
        <begin position="277"/>
        <end position="321"/>
    </location>
</feature>
<feature type="region of interest" description="Disordered" evidence="1">
    <location>
        <begin position="188"/>
        <end position="222"/>
    </location>
</feature>
<evidence type="ECO:0000313" key="2">
    <source>
        <dbReference type="EMBL" id="CAI2362464.1"/>
    </source>
</evidence>
<evidence type="ECO:0000313" key="3">
    <source>
        <dbReference type="Proteomes" id="UP001295684"/>
    </source>
</evidence>
<name>A0AAD1UBN5_EUPCR</name>